<feature type="transmembrane region" description="Helical" evidence="1">
    <location>
        <begin position="12"/>
        <end position="33"/>
    </location>
</feature>
<gene>
    <name evidence="3" type="ORF">ACFQ2O_00265</name>
</gene>
<protein>
    <submittedName>
        <fullName evidence="3">Sensor histidine kinase</fullName>
        <ecNumber evidence="3">2.7.13.3</ecNumber>
    </submittedName>
</protein>
<keyword evidence="1" id="KW-0812">Transmembrane</keyword>
<dbReference type="Proteomes" id="UP001597094">
    <property type="component" value="Unassembled WGS sequence"/>
</dbReference>
<evidence type="ECO:0000259" key="2">
    <source>
        <dbReference type="Pfam" id="PF06580"/>
    </source>
</evidence>
<feature type="transmembrane region" description="Helical" evidence="1">
    <location>
        <begin position="139"/>
        <end position="159"/>
    </location>
</feature>
<dbReference type="SUPFAM" id="SSF55874">
    <property type="entry name" value="ATPase domain of HSP90 chaperone/DNA topoisomerase II/histidine kinase"/>
    <property type="match status" value="1"/>
</dbReference>
<dbReference type="InterPro" id="IPR036890">
    <property type="entry name" value="HATPase_C_sf"/>
</dbReference>
<feature type="transmembrane region" description="Helical" evidence="1">
    <location>
        <begin position="63"/>
        <end position="85"/>
    </location>
</feature>
<keyword evidence="4" id="KW-1185">Reference proteome</keyword>
<dbReference type="InterPro" id="IPR050640">
    <property type="entry name" value="Bact_2-comp_sensor_kinase"/>
</dbReference>
<comment type="caution">
    <text evidence="3">The sequence shown here is derived from an EMBL/GenBank/DDBJ whole genome shotgun (WGS) entry which is preliminary data.</text>
</comment>
<dbReference type="InterPro" id="IPR010559">
    <property type="entry name" value="Sig_transdc_His_kin_internal"/>
</dbReference>
<dbReference type="PANTHER" id="PTHR34220">
    <property type="entry name" value="SENSOR HISTIDINE KINASE YPDA"/>
    <property type="match status" value="1"/>
</dbReference>
<reference evidence="4" key="1">
    <citation type="journal article" date="2019" name="Int. J. Syst. Evol. Microbiol.">
        <title>The Global Catalogue of Microorganisms (GCM) 10K type strain sequencing project: providing services to taxonomists for standard genome sequencing and annotation.</title>
        <authorList>
            <consortium name="The Broad Institute Genomics Platform"/>
            <consortium name="The Broad Institute Genome Sequencing Center for Infectious Disease"/>
            <person name="Wu L."/>
            <person name="Ma J."/>
        </authorList>
    </citation>
    <scope>NUCLEOTIDE SEQUENCE [LARGE SCALE GENOMIC DNA]</scope>
    <source>
        <strain evidence="4">JCM 31319</strain>
    </source>
</reference>
<dbReference type="GO" id="GO:0004673">
    <property type="term" value="F:protein histidine kinase activity"/>
    <property type="evidence" value="ECO:0007669"/>
    <property type="project" value="UniProtKB-EC"/>
</dbReference>
<organism evidence="3 4">
    <name type="scientific">Pontibacter rugosus</name>
    <dbReference type="NCBI Taxonomy" id="1745966"/>
    <lineage>
        <taxon>Bacteria</taxon>
        <taxon>Pseudomonadati</taxon>
        <taxon>Bacteroidota</taxon>
        <taxon>Cytophagia</taxon>
        <taxon>Cytophagales</taxon>
        <taxon>Hymenobacteraceae</taxon>
        <taxon>Pontibacter</taxon>
    </lineage>
</organism>
<evidence type="ECO:0000313" key="3">
    <source>
        <dbReference type="EMBL" id="MFD1184617.1"/>
    </source>
</evidence>
<dbReference type="EC" id="2.7.13.3" evidence="3"/>
<dbReference type="Pfam" id="PF06580">
    <property type="entry name" value="His_kinase"/>
    <property type="match status" value="1"/>
</dbReference>
<keyword evidence="3" id="KW-0808">Transferase</keyword>
<keyword evidence="1" id="KW-1133">Transmembrane helix</keyword>
<keyword evidence="3" id="KW-0418">Kinase</keyword>
<name>A0ABW3SL51_9BACT</name>
<keyword evidence="1" id="KW-0472">Membrane</keyword>
<accession>A0ABW3SL51</accession>
<dbReference type="PANTHER" id="PTHR34220:SF7">
    <property type="entry name" value="SENSOR HISTIDINE KINASE YPDA"/>
    <property type="match status" value="1"/>
</dbReference>
<dbReference type="Gene3D" id="3.30.565.10">
    <property type="entry name" value="Histidine kinase-like ATPase, C-terminal domain"/>
    <property type="match status" value="1"/>
</dbReference>
<feature type="domain" description="Signal transduction histidine kinase internal region" evidence="2">
    <location>
        <begin position="178"/>
        <end position="255"/>
    </location>
</feature>
<dbReference type="EMBL" id="JBHTLD010000001">
    <property type="protein sequence ID" value="MFD1184617.1"/>
    <property type="molecule type" value="Genomic_DNA"/>
</dbReference>
<evidence type="ECO:0000256" key="1">
    <source>
        <dbReference type="SAM" id="Phobius"/>
    </source>
</evidence>
<dbReference type="RefSeq" id="WP_377521949.1">
    <property type="nucleotide sequence ID" value="NZ_JBHTLD010000001.1"/>
</dbReference>
<sequence>MKNISHLAKYTELILHLVFWLILVGFLFTSFWSDRVLEMPYHMDPSDMEELILVENHSRQMELWNSLFLIVFKAAFFYVNVYLIFPRYKNAANKWKYLLPLGMSFGWCFMAEVLLYTLSENNFMFSDYDEYNWSLDYNVLTDGILAFLGVLVASFAYWATKEWLQHKEGLQKLDVTTAELALLKNQVNPHFLFNTLNNLFSMAIEKNADELAQSIAQLTQLMRYSIYESHVPYIELYREVEYIENYIKLQRLRFSGDENITIQFDVEGDTQQVRISPMLLINFVENAFKHGVSLKQESYILINLRTTENELYFSVENTIYRQNKTASVAHAGFGQEHVKKLLQLQYPNRHTLTVTEEGNVYKSVLRLELQKTQVAITALQ</sequence>
<proteinExistence type="predicted"/>
<evidence type="ECO:0000313" key="4">
    <source>
        <dbReference type="Proteomes" id="UP001597094"/>
    </source>
</evidence>
<feature type="transmembrane region" description="Helical" evidence="1">
    <location>
        <begin position="97"/>
        <end position="119"/>
    </location>
</feature>